<feature type="transmembrane region" description="Helical" evidence="8">
    <location>
        <begin position="30"/>
        <end position="49"/>
    </location>
</feature>
<dbReference type="PROSITE" id="PS50076">
    <property type="entry name" value="DNAJ_2"/>
    <property type="match status" value="1"/>
</dbReference>
<dbReference type="SUPFAM" id="SSF46565">
    <property type="entry name" value="Chaperone J-domain"/>
    <property type="match status" value="1"/>
</dbReference>
<dbReference type="RefSeq" id="WP_304994865.1">
    <property type="nucleotide sequence ID" value="NZ_CP101717.1"/>
</dbReference>
<feature type="region of interest" description="Disordered" evidence="7">
    <location>
        <begin position="166"/>
        <end position="191"/>
    </location>
</feature>
<evidence type="ECO:0000256" key="3">
    <source>
        <dbReference type="ARBA" id="ARBA00022989"/>
    </source>
</evidence>
<evidence type="ECO:0000313" key="10">
    <source>
        <dbReference type="EMBL" id="WLD57580.1"/>
    </source>
</evidence>
<evidence type="ECO:0000259" key="9">
    <source>
        <dbReference type="PROSITE" id="PS50076"/>
    </source>
</evidence>
<dbReference type="PANTHER" id="PTHR12763">
    <property type="match status" value="1"/>
</dbReference>
<dbReference type="CDD" id="cd06257">
    <property type="entry name" value="DnaJ"/>
    <property type="match status" value="1"/>
</dbReference>
<evidence type="ECO:0000256" key="6">
    <source>
        <dbReference type="ARBA" id="ARBA00038105"/>
    </source>
</evidence>
<evidence type="ECO:0000256" key="1">
    <source>
        <dbReference type="ARBA" id="ARBA00004167"/>
    </source>
</evidence>
<reference evidence="10" key="1">
    <citation type="submission" date="2022-07" db="EMBL/GenBank/DDBJ databases">
        <title>Complete genome sequence of Salinispirillum sp. LH10-3-1 capable of multiple carbohydrate inversion isolated from a soda lake.</title>
        <authorList>
            <person name="Liu J."/>
            <person name="Zhai Y."/>
            <person name="Zhang H."/>
            <person name="Yang H."/>
            <person name="Qu J."/>
            <person name="Li J."/>
        </authorList>
    </citation>
    <scope>NUCLEOTIDE SEQUENCE</scope>
    <source>
        <strain evidence="10">LH 10-3-1</strain>
    </source>
</reference>
<dbReference type="GO" id="GO:0016020">
    <property type="term" value="C:membrane"/>
    <property type="evidence" value="ECO:0007669"/>
    <property type="project" value="UniProtKB-SubCell"/>
</dbReference>
<accession>A0AB38YEA5</accession>
<sequence length="245" mass="26885">MSPAAILALASAVILGWVWVRNQPPAQRKAALIKILLFTAAAGLVFLAATGRLHVVGALLALTLPFLRRLWPLFIGLFLRHRAGRTRSSTSTPGGRSRVATAIIDMTLEHESGVMYGTILAGPLQGKELADLSDEEFIELLQYCRQQDTDSARLLETYLDKRFGDKWRADDPGTTQQGSQEQTQDNSSGPMTRAEALEILGLTADANRDDIIQAHRRLMQKMHPDRGGSAYLAARINAARTLLLD</sequence>
<evidence type="ECO:0000256" key="2">
    <source>
        <dbReference type="ARBA" id="ARBA00022692"/>
    </source>
</evidence>
<comment type="subcellular location">
    <subcellularLocation>
        <location evidence="1">Membrane</location>
        <topology evidence="1">Single-pass membrane protein</topology>
    </subcellularLocation>
</comment>
<keyword evidence="5" id="KW-0143">Chaperone</keyword>
<dbReference type="EMBL" id="CP101717">
    <property type="protein sequence ID" value="WLD57580.1"/>
    <property type="molecule type" value="Genomic_DNA"/>
</dbReference>
<organism evidence="10">
    <name type="scientific">Salinispirillum sp. LH 10-3-1</name>
    <dbReference type="NCBI Taxonomy" id="2952525"/>
    <lineage>
        <taxon>Bacteria</taxon>
        <taxon>Pseudomonadati</taxon>
        <taxon>Pseudomonadota</taxon>
        <taxon>Gammaproteobacteria</taxon>
        <taxon>Oceanospirillales</taxon>
        <taxon>Saccharospirillaceae</taxon>
        <taxon>Salinispirillum</taxon>
    </lineage>
</organism>
<dbReference type="Gene3D" id="1.10.287.110">
    <property type="entry name" value="DnaJ domain"/>
    <property type="match status" value="1"/>
</dbReference>
<feature type="domain" description="J" evidence="9">
    <location>
        <begin position="195"/>
        <end position="245"/>
    </location>
</feature>
<feature type="compositionally biased region" description="Low complexity" evidence="7">
    <location>
        <begin position="173"/>
        <end position="184"/>
    </location>
</feature>
<dbReference type="PANTHER" id="PTHR12763:SF28">
    <property type="entry name" value="GEO10507P1-RELATED"/>
    <property type="match status" value="1"/>
</dbReference>
<dbReference type="InterPro" id="IPR001623">
    <property type="entry name" value="DnaJ_domain"/>
</dbReference>
<name>A0AB38YEA5_9GAMM</name>
<protein>
    <submittedName>
        <fullName evidence="10">Molecular chaperone DnaJ</fullName>
    </submittedName>
</protein>
<evidence type="ECO:0000256" key="7">
    <source>
        <dbReference type="SAM" id="MobiDB-lite"/>
    </source>
</evidence>
<gene>
    <name evidence="10" type="ORF">NFC81_12785</name>
</gene>
<keyword evidence="2 8" id="KW-0812">Transmembrane</keyword>
<evidence type="ECO:0000256" key="8">
    <source>
        <dbReference type="SAM" id="Phobius"/>
    </source>
</evidence>
<dbReference type="SMART" id="SM00271">
    <property type="entry name" value="DnaJ"/>
    <property type="match status" value="1"/>
</dbReference>
<keyword evidence="4 8" id="KW-0472">Membrane</keyword>
<keyword evidence="3 8" id="KW-1133">Transmembrane helix</keyword>
<dbReference type="InterPro" id="IPR036869">
    <property type="entry name" value="J_dom_sf"/>
</dbReference>
<proteinExistence type="inferred from homology"/>
<dbReference type="AlphaFoldDB" id="A0AB38YEA5"/>
<evidence type="ECO:0000256" key="5">
    <source>
        <dbReference type="ARBA" id="ARBA00023186"/>
    </source>
</evidence>
<evidence type="ECO:0000256" key="4">
    <source>
        <dbReference type="ARBA" id="ARBA00023136"/>
    </source>
</evidence>
<comment type="similarity">
    <text evidence="6">Belongs to the TIM14 family.</text>
</comment>